<dbReference type="EMBL" id="AH010339">
    <property type="protein sequence ID" value="AAK08178.1"/>
    <property type="molecule type" value="Genomic_DNA"/>
</dbReference>
<dbReference type="AlphaFoldDB" id="Q99PI1"/>
<gene>
    <name evidence="2" type="primary">DREAM</name>
    <name evidence="2" type="synonym">calsenilin</name>
    <name evidence="2" type="synonym">KChIP3</name>
</gene>
<evidence type="ECO:0000313" key="2">
    <source>
        <dbReference type="EMBL" id="AAK08178.1"/>
    </source>
</evidence>
<protein>
    <submittedName>
        <fullName evidence="2">Downstream regulatory element antagonist T+ variant</fullName>
    </submittedName>
</protein>
<organism evidence="2">
    <name type="scientific">Mus musculus</name>
    <name type="common">Mouse</name>
    <dbReference type="NCBI Taxonomy" id="10090"/>
    <lineage>
        <taxon>Eukaryota</taxon>
        <taxon>Metazoa</taxon>
        <taxon>Chordata</taxon>
        <taxon>Craniata</taxon>
        <taxon>Vertebrata</taxon>
        <taxon>Euteleostomi</taxon>
        <taxon>Mammalia</taxon>
        <taxon>Eutheria</taxon>
        <taxon>Euarchontoglires</taxon>
        <taxon>Glires</taxon>
        <taxon>Rodentia</taxon>
        <taxon>Myomorpha</taxon>
        <taxon>Muroidea</taxon>
        <taxon>Muridae</taxon>
        <taxon>Murinae</taxon>
        <taxon>Mus</taxon>
        <taxon>Mus</taxon>
    </lineage>
</organism>
<reference evidence="2" key="1">
    <citation type="journal article" date="2001" name="Mol. Cell. Neurosci.">
        <title>Mouse DREAM/calsenilin/KChIP3: gene structure, coding potential and expression.</title>
        <authorList>
            <person name="Spreafico F."/>
            <person name="Barski J.J."/>
            <person name="Farina C."/>
            <person name="Meyer M."/>
        </authorList>
    </citation>
    <scope>NUCLEOTIDE SEQUENCE</scope>
    <source>
        <strain evidence="2">129/Ola</strain>
    </source>
</reference>
<feature type="region of interest" description="Disordered" evidence="1">
    <location>
        <begin position="27"/>
        <end position="71"/>
    </location>
</feature>
<accession>Q99PI1</accession>
<sequence length="92" mass="9883">MRQLPAGPSSLACSGCKAGRLVTVPFSSRDAEDQGSREGIGWQPPGRSWAHTTEQEGKHQVAKATVHPPGPDALLLNQVDPVQCCPTRLRQQ</sequence>
<evidence type="ECO:0000256" key="1">
    <source>
        <dbReference type="SAM" id="MobiDB-lite"/>
    </source>
</evidence>
<name>Q99PI1_MOUSE</name>
<proteinExistence type="predicted"/>